<proteinExistence type="predicted"/>
<gene>
    <name evidence="1" type="ORF">L227DRAFT_657196</name>
</gene>
<evidence type="ECO:0000313" key="1">
    <source>
        <dbReference type="EMBL" id="RPD55033.1"/>
    </source>
</evidence>
<name>A0A5C2RTP2_9APHY</name>
<organism evidence="1 2">
    <name type="scientific">Lentinus tigrinus ALCF2SS1-6</name>
    <dbReference type="NCBI Taxonomy" id="1328759"/>
    <lineage>
        <taxon>Eukaryota</taxon>
        <taxon>Fungi</taxon>
        <taxon>Dikarya</taxon>
        <taxon>Basidiomycota</taxon>
        <taxon>Agaricomycotina</taxon>
        <taxon>Agaricomycetes</taxon>
        <taxon>Polyporales</taxon>
        <taxon>Polyporaceae</taxon>
        <taxon>Lentinus</taxon>
    </lineage>
</organism>
<protein>
    <recommendedName>
        <fullName evidence="3">BTB domain-containing protein</fullName>
    </recommendedName>
</protein>
<sequence length="311" mass="35503">MFVSASPEDPDVWYPDGNLVIIAESTHFRTYTGTINKFSDNFLQLAEVTHAVGTGYAAEGCKVVRVTDSAHDLRHVLRIIHEGFYYRQRTQGVVEFEYHASAARLSNKYNLVAIAHQVTTHLSELFPSSFDLWDKNESLRTDRTHMSPEDAIEAVKLFRKLAWNDMLPAALYLCAQLSPEILLGGHVRADGTLERLSRADRVLCIELKMTFIKESDAMFAQLCGKGRGQKCETNGLFGSEICRDTLAEQVRRHDRDNLHGDPLGTHLRKKIGSWEKSKLVCVECARELRVREKDLRRSLWRKLPKMMKLQV</sequence>
<keyword evidence="2" id="KW-1185">Reference proteome</keyword>
<dbReference type="EMBL" id="ML122299">
    <property type="protein sequence ID" value="RPD55033.1"/>
    <property type="molecule type" value="Genomic_DNA"/>
</dbReference>
<dbReference type="OrthoDB" id="2756054at2759"/>
<dbReference type="Proteomes" id="UP000313359">
    <property type="component" value="Unassembled WGS sequence"/>
</dbReference>
<reference evidence="1" key="1">
    <citation type="journal article" date="2018" name="Genome Biol. Evol.">
        <title>Genomics and development of Lentinus tigrinus, a white-rot wood-decaying mushroom with dimorphic fruiting bodies.</title>
        <authorList>
            <person name="Wu B."/>
            <person name="Xu Z."/>
            <person name="Knudson A."/>
            <person name="Carlson A."/>
            <person name="Chen N."/>
            <person name="Kovaka S."/>
            <person name="LaButti K."/>
            <person name="Lipzen A."/>
            <person name="Pennachio C."/>
            <person name="Riley R."/>
            <person name="Schakwitz W."/>
            <person name="Umezawa K."/>
            <person name="Ohm R.A."/>
            <person name="Grigoriev I.V."/>
            <person name="Nagy L.G."/>
            <person name="Gibbons J."/>
            <person name="Hibbett D."/>
        </authorList>
    </citation>
    <scope>NUCLEOTIDE SEQUENCE [LARGE SCALE GENOMIC DNA]</scope>
    <source>
        <strain evidence="1">ALCF2SS1-6</strain>
    </source>
</reference>
<evidence type="ECO:0008006" key="3">
    <source>
        <dbReference type="Google" id="ProtNLM"/>
    </source>
</evidence>
<evidence type="ECO:0000313" key="2">
    <source>
        <dbReference type="Proteomes" id="UP000313359"/>
    </source>
</evidence>
<dbReference type="STRING" id="1328759.A0A5C2RTP2"/>
<dbReference type="AlphaFoldDB" id="A0A5C2RTP2"/>
<accession>A0A5C2RTP2</accession>